<dbReference type="AlphaFoldDB" id="A0A915P1P6"/>
<evidence type="ECO:0000313" key="2">
    <source>
        <dbReference type="Proteomes" id="UP000887560"/>
    </source>
</evidence>
<keyword evidence="2" id="KW-1185">Reference proteome</keyword>
<feature type="coiled-coil region" evidence="1">
    <location>
        <begin position="333"/>
        <end position="360"/>
    </location>
</feature>
<accession>A0A915P1P6</accession>
<evidence type="ECO:0000256" key="1">
    <source>
        <dbReference type="SAM" id="Coils"/>
    </source>
</evidence>
<reference evidence="3" key="1">
    <citation type="submission" date="2022-11" db="UniProtKB">
        <authorList>
            <consortium name="WormBaseParasite"/>
        </authorList>
    </citation>
    <scope>IDENTIFICATION</scope>
</reference>
<dbReference type="WBParaSite" id="scf7180000423308.g10664">
    <property type="protein sequence ID" value="scf7180000423308.g10664"/>
    <property type="gene ID" value="scf7180000423308.g10664"/>
</dbReference>
<name>A0A915P1P6_9BILA</name>
<protein>
    <submittedName>
        <fullName evidence="3">Uncharacterized protein</fullName>
    </submittedName>
</protein>
<evidence type="ECO:0000313" key="3">
    <source>
        <dbReference type="WBParaSite" id="scf7180000423308.g10664"/>
    </source>
</evidence>
<sequence length="439" mass="50355">MIPDPKQGLNVKQYQNKTAGMNQQSCNNSENCYNTVQHSGCSQSSESHYYTLIYKTSDVTITQQFFQQQKYIPAGTNTKQQIITSSQSEIANVSMGVSSTVVSMSQNNVKVSNTKTNTFIGSAAASNEEIKLNEESKIFHLLATTPPIEQQLQITPHHSMRSLSSISGPDNKVFENFVDDWLESEDSSHDEIVNSGIKSFISRRASKNLSGKISNFFEYSDDPFITPTKQVVNKNKKKEAVLLKEVKKKVKKEVLISKEKYISEQQNKKTFKSLYKNPLMTSSRISVNVDEEKILKENRKLKKLLTQEGIEKGILEGEKNFLAKETKNLKELFLEKCQENDNLKEENEHLKEEKKVSDNEAIIYMRLSKVLLDNNKTLNDCLKTQQHMNTLLEKNAMEKGEIENILQKLSDFNKNKKKINKYVFCVFKGKFFFLNWNFV</sequence>
<dbReference type="Proteomes" id="UP000887560">
    <property type="component" value="Unplaced"/>
</dbReference>
<organism evidence="2 3">
    <name type="scientific">Meloidogyne floridensis</name>
    <dbReference type="NCBI Taxonomy" id="298350"/>
    <lineage>
        <taxon>Eukaryota</taxon>
        <taxon>Metazoa</taxon>
        <taxon>Ecdysozoa</taxon>
        <taxon>Nematoda</taxon>
        <taxon>Chromadorea</taxon>
        <taxon>Rhabditida</taxon>
        <taxon>Tylenchina</taxon>
        <taxon>Tylenchomorpha</taxon>
        <taxon>Tylenchoidea</taxon>
        <taxon>Meloidogynidae</taxon>
        <taxon>Meloidogyninae</taxon>
        <taxon>Meloidogyne</taxon>
    </lineage>
</organism>
<proteinExistence type="predicted"/>
<keyword evidence="1" id="KW-0175">Coiled coil</keyword>